<dbReference type="RefSeq" id="WP_150021865.1">
    <property type="nucleotide sequence ID" value="NZ_VWOJ01000001.1"/>
</dbReference>
<sequence length="127" mass="13259">MIAVLLIIHLLLIAAMVAVILMQRSEGGALGIGGGPGGMMSGRGSANLLTRTTMILGALFVGNSILLAVLASVDDSGRSVIDRLGDDPATQRPFDFSGFDDIEEEGEEIPDESQPEPAQDDPEIPGR</sequence>
<evidence type="ECO:0000256" key="1">
    <source>
        <dbReference type="ARBA" id="ARBA00004651"/>
    </source>
</evidence>
<evidence type="ECO:0000313" key="14">
    <source>
        <dbReference type="EMBL" id="KAA5804834.1"/>
    </source>
</evidence>
<dbReference type="EMBL" id="VWOJ01000001">
    <property type="protein sequence ID" value="KAA5804834.1"/>
    <property type="molecule type" value="Genomic_DNA"/>
</dbReference>
<evidence type="ECO:0000256" key="5">
    <source>
        <dbReference type="ARBA" id="ARBA00022475"/>
    </source>
</evidence>
<comment type="caution">
    <text evidence="12">Lacks conserved residue(s) required for the propagation of feature annotation.</text>
</comment>
<evidence type="ECO:0000256" key="12">
    <source>
        <dbReference type="RuleBase" id="RU365087"/>
    </source>
</evidence>
<evidence type="ECO:0000256" key="10">
    <source>
        <dbReference type="ARBA" id="ARBA00023136"/>
    </source>
</evidence>
<evidence type="ECO:0000256" key="8">
    <source>
        <dbReference type="ARBA" id="ARBA00022989"/>
    </source>
</evidence>
<feature type="region of interest" description="Disordered" evidence="13">
    <location>
        <begin position="81"/>
        <end position="127"/>
    </location>
</feature>
<organism evidence="14 15">
    <name type="scientific">Alkalicaulis satelles</name>
    <dbReference type="NCBI Taxonomy" id="2609175"/>
    <lineage>
        <taxon>Bacteria</taxon>
        <taxon>Pseudomonadati</taxon>
        <taxon>Pseudomonadota</taxon>
        <taxon>Alphaproteobacteria</taxon>
        <taxon>Maricaulales</taxon>
        <taxon>Maricaulaceae</taxon>
        <taxon>Alkalicaulis</taxon>
    </lineage>
</organism>
<dbReference type="GO" id="GO:0065002">
    <property type="term" value="P:intracellular protein transmembrane transport"/>
    <property type="evidence" value="ECO:0007669"/>
    <property type="project" value="TreeGrafter"/>
</dbReference>
<feature type="compositionally biased region" description="Acidic residues" evidence="13">
    <location>
        <begin position="98"/>
        <end position="127"/>
    </location>
</feature>
<dbReference type="Proteomes" id="UP000325122">
    <property type="component" value="Unassembled WGS sequence"/>
</dbReference>
<evidence type="ECO:0000256" key="6">
    <source>
        <dbReference type="ARBA" id="ARBA00022692"/>
    </source>
</evidence>
<evidence type="ECO:0000256" key="7">
    <source>
        <dbReference type="ARBA" id="ARBA00022927"/>
    </source>
</evidence>
<comment type="caution">
    <text evidence="14">The sequence shown here is derived from an EMBL/GenBank/DDBJ whole genome shotgun (WGS) entry which is preliminary data.</text>
</comment>
<dbReference type="NCBIfam" id="TIGR00810">
    <property type="entry name" value="secG"/>
    <property type="match status" value="1"/>
</dbReference>
<evidence type="ECO:0000256" key="4">
    <source>
        <dbReference type="ARBA" id="ARBA00022448"/>
    </source>
</evidence>
<comment type="function">
    <text evidence="11 12">Involved in protein export. Participates in an early event of protein translocation.</text>
</comment>
<proteinExistence type="inferred from homology"/>
<dbReference type="GO" id="GO:0005886">
    <property type="term" value="C:plasma membrane"/>
    <property type="evidence" value="ECO:0007669"/>
    <property type="project" value="UniProtKB-SubCell"/>
</dbReference>
<evidence type="ECO:0000256" key="3">
    <source>
        <dbReference type="ARBA" id="ARBA00017876"/>
    </source>
</evidence>
<comment type="similarity">
    <text evidence="2 12">Belongs to the SecG family.</text>
</comment>
<keyword evidence="5 12" id="KW-1003">Cell membrane</keyword>
<gene>
    <name evidence="14" type="primary">secG</name>
    <name evidence="14" type="ORF">F1654_02215</name>
</gene>
<keyword evidence="9 12" id="KW-0811">Translocation</keyword>
<dbReference type="PRINTS" id="PR01651">
    <property type="entry name" value="SECGEXPORT"/>
</dbReference>
<dbReference type="PANTHER" id="PTHR34182:SF1">
    <property type="entry name" value="PROTEIN-EXPORT MEMBRANE PROTEIN SECG"/>
    <property type="match status" value="1"/>
</dbReference>
<keyword evidence="6 12" id="KW-0812">Transmembrane</keyword>
<keyword evidence="8 12" id="KW-1133">Transmembrane helix</keyword>
<evidence type="ECO:0000256" key="11">
    <source>
        <dbReference type="ARBA" id="ARBA00025182"/>
    </source>
</evidence>
<keyword evidence="10 12" id="KW-0472">Membrane</keyword>
<dbReference type="GO" id="GO:0015450">
    <property type="term" value="F:protein-transporting ATPase activity"/>
    <property type="evidence" value="ECO:0007669"/>
    <property type="project" value="UniProtKB-UniRule"/>
</dbReference>
<dbReference type="PANTHER" id="PTHR34182">
    <property type="entry name" value="PROTEIN-EXPORT MEMBRANE PROTEIN SECG"/>
    <property type="match status" value="1"/>
</dbReference>
<evidence type="ECO:0000256" key="9">
    <source>
        <dbReference type="ARBA" id="ARBA00023010"/>
    </source>
</evidence>
<dbReference type="AlphaFoldDB" id="A0A5M6ZMA2"/>
<feature type="transmembrane region" description="Helical" evidence="12">
    <location>
        <begin position="55"/>
        <end position="73"/>
    </location>
</feature>
<evidence type="ECO:0000256" key="13">
    <source>
        <dbReference type="SAM" id="MobiDB-lite"/>
    </source>
</evidence>
<dbReference type="Pfam" id="PF03840">
    <property type="entry name" value="SecG"/>
    <property type="match status" value="1"/>
</dbReference>
<dbReference type="InterPro" id="IPR004692">
    <property type="entry name" value="SecG"/>
</dbReference>
<evidence type="ECO:0000313" key="15">
    <source>
        <dbReference type="Proteomes" id="UP000325122"/>
    </source>
</evidence>
<keyword evidence="15" id="KW-1185">Reference proteome</keyword>
<keyword evidence="4 12" id="KW-0813">Transport</keyword>
<dbReference type="GO" id="GO:0009306">
    <property type="term" value="P:protein secretion"/>
    <property type="evidence" value="ECO:0007669"/>
    <property type="project" value="UniProtKB-UniRule"/>
</dbReference>
<name>A0A5M6ZMA2_9PROT</name>
<dbReference type="GO" id="GO:0043952">
    <property type="term" value="P:protein transport by the Sec complex"/>
    <property type="evidence" value="ECO:0007669"/>
    <property type="project" value="TreeGrafter"/>
</dbReference>
<comment type="subcellular location">
    <subcellularLocation>
        <location evidence="1 12">Cell membrane</location>
        <topology evidence="1 12">Multi-pass membrane protein</topology>
    </subcellularLocation>
</comment>
<accession>A0A5M6ZMA2</accession>
<evidence type="ECO:0000256" key="2">
    <source>
        <dbReference type="ARBA" id="ARBA00008445"/>
    </source>
</evidence>
<reference evidence="14 15" key="1">
    <citation type="submission" date="2019-09" db="EMBL/GenBank/DDBJ databases">
        <authorList>
            <person name="Kevbrin V."/>
            <person name="Grouzdev D.S."/>
        </authorList>
    </citation>
    <scope>NUCLEOTIDE SEQUENCE [LARGE SCALE GENOMIC DNA]</scope>
    <source>
        <strain evidence="14 15">G-192</strain>
    </source>
</reference>
<protein>
    <recommendedName>
        <fullName evidence="3 12">Protein-export membrane protein SecG</fullName>
    </recommendedName>
</protein>
<keyword evidence="7 12" id="KW-0653">Protein transport</keyword>